<evidence type="ECO:0000313" key="2">
    <source>
        <dbReference type="Proteomes" id="UP000199360"/>
    </source>
</evidence>
<organism evidence="1 2">
    <name type="scientific">Micromonospora humi</name>
    <dbReference type="NCBI Taxonomy" id="745366"/>
    <lineage>
        <taxon>Bacteria</taxon>
        <taxon>Bacillati</taxon>
        <taxon>Actinomycetota</taxon>
        <taxon>Actinomycetes</taxon>
        <taxon>Micromonosporales</taxon>
        <taxon>Micromonosporaceae</taxon>
        <taxon>Micromonospora</taxon>
    </lineage>
</organism>
<name>A0A1C5H4X5_9ACTN</name>
<dbReference type="Proteomes" id="UP000199360">
    <property type="component" value="Unassembled WGS sequence"/>
</dbReference>
<evidence type="ECO:0000313" key="1">
    <source>
        <dbReference type="EMBL" id="SCG41054.1"/>
    </source>
</evidence>
<accession>A0A1C5H4X5</accession>
<protein>
    <recommendedName>
        <fullName evidence="3">NUDIX domain-containing protein</fullName>
    </recommendedName>
</protein>
<dbReference type="EMBL" id="FMDM01000002">
    <property type="protein sequence ID" value="SCG41054.1"/>
    <property type="molecule type" value="Genomic_DNA"/>
</dbReference>
<proteinExistence type="predicted"/>
<evidence type="ECO:0008006" key="3">
    <source>
        <dbReference type="Google" id="ProtNLM"/>
    </source>
</evidence>
<dbReference type="AlphaFoldDB" id="A0A1C5H4X5"/>
<keyword evidence="2" id="KW-1185">Reference proteome</keyword>
<gene>
    <name evidence="1" type="ORF">GA0070213_102294</name>
</gene>
<sequence>MRREIGEELGLTVMGVDIIDAWVYEITPQRHVFIVSFGAV</sequence>
<reference evidence="2" key="1">
    <citation type="submission" date="2016-06" db="EMBL/GenBank/DDBJ databases">
        <authorList>
            <person name="Varghese N."/>
            <person name="Submissions Spin"/>
        </authorList>
    </citation>
    <scope>NUCLEOTIDE SEQUENCE [LARGE SCALE GENOMIC DNA]</scope>
    <source>
        <strain evidence="2">DSM 45647</strain>
    </source>
</reference>